<keyword evidence="7" id="KW-1185">Reference proteome</keyword>
<dbReference type="AlphaFoldDB" id="A0A1G6KSD0"/>
<evidence type="ECO:0000256" key="4">
    <source>
        <dbReference type="SAM" id="MobiDB-lite"/>
    </source>
</evidence>
<keyword evidence="2" id="KW-0418">Kinase</keyword>
<keyword evidence="3" id="KW-0902">Two-component regulatory system</keyword>
<dbReference type="InterPro" id="IPR003594">
    <property type="entry name" value="HATPase_dom"/>
</dbReference>
<evidence type="ECO:0000313" key="7">
    <source>
        <dbReference type="Proteomes" id="UP000199501"/>
    </source>
</evidence>
<dbReference type="PANTHER" id="PTHR24421">
    <property type="entry name" value="NITRATE/NITRITE SENSOR PROTEIN NARX-RELATED"/>
    <property type="match status" value="1"/>
</dbReference>
<dbReference type="STRING" id="1271860.SAMN05216174_1011050"/>
<evidence type="ECO:0000256" key="3">
    <source>
        <dbReference type="ARBA" id="ARBA00023012"/>
    </source>
</evidence>
<dbReference type="GO" id="GO:0000160">
    <property type="term" value="P:phosphorelay signal transduction system"/>
    <property type="evidence" value="ECO:0007669"/>
    <property type="project" value="UniProtKB-KW"/>
</dbReference>
<keyword evidence="1" id="KW-0808">Transferase</keyword>
<dbReference type="EMBL" id="FMZZ01000001">
    <property type="protein sequence ID" value="SDC33425.1"/>
    <property type="molecule type" value="Genomic_DNA"/>
</dbReference>
<evidence type="ECO:0000256" key="1">
    <source>
        <dbReference type="ARBA" id="ARBA00022679"/>
    </source>
</evidence>
<name>A0A1G6KSD0_9PSEU</name>
<protein>
    <recommendedName>
        <fullName evidence="5">Histidine kinase/HSP90-like ATPase domain-containing protein</fullName>
    </recommendedName>
</protein>
<dbReference type="GO" id="GO:0016301">
    <property type="term" value="F:kinase activity"/>
    <property type="evidence" value="ECO:0007669"/>
    <property type="project" value="UniProtKB-KW"/>
</dbReference>
<dbReference type="InterPro" id="IPR036890">
    <property type="entry name" value="HATPase_C_sf"/>
</dbReference>
<sequence>MFTQKDAEAVTRRRWKPITGCPGATTITGMEPAGAATEAESHRYGRRYAVVMRTAAMACAGGAALAQASPAQRPLVMAVVAGLGAWSVVYTRLGARGWVLPADTAVVVLLCLTQRWTVPPDSLADSTNWVLAVVSVTAVAHQWFTTTPGAVLLTTAVVAAYQAGVAPETGFVLTGLWTFAEAGLSRVLFLMVRAAARRADQAVAAGERARRAAAVAAARRADEREHLATLHDTAAATLLAVGARMVSGTEPWLAARAARDLEILSARPEIPDGATDLVRLLGDVARHAAVAVDLRSPPTMPAPAPQAAAIAAAAREALANVARHAGVDRAELVVAGAGGLITVEVADRGRGFAPETVPPHRRGVSGSIAERMARVGGRAIVTSAPGAGARVRLELPGPVAKHRHPPAAPDGTATTPKHDTGMRGVAAATPGTGPHRHFETGP</sequence>
<dbReference type="InterPro" id="IPR050482">
    <property type="entry name" value="Sensor_HK_TwoCompSys"/>
</dbReference>
<evidence type="ECO:0000256" key="2">
    <source>
        <dbReference type="ARBA" id="ARBA00022777"/>
    </source>
</evidence>
<feature type="domain" description="Histidine kinase/HSP90-like ATPase" evidence="5">
    <location>
        <begin position="311"/>
        <end position="396"/>
    </location>
</feature>
<dbReference type="PANTHER" id="PTHR24421:SF61">
    <property type="entry name" value="OXYGEN SENSOR HISTIDINE KINASE NREB"/>
    <property type="match status" value="1"/>
</dbReference>
<accession>A0A1G6KSD0</accession>
<dbReference type="SUPFAM" id="SSF55874">
    <property type="entry name" value="ATPase domain of HSP90 chaperone/DNA topoisomerase II/histidine kinase"/>
    <property type="match status" value="1"/>
</dbReference>
<proteinExistence type="predicted"/>
<reference evidence="7" key="1">
    <citation type="submission" date="2016-10" db="EMBL/GenBank/DDBJ databases">
        <authorList>
            <person name="Varghese N."/>
            <person name="Submissions S."/>
        </authorList>
    </citation>
    <scope>NUCLEOTIDE SEQUENCE [LARGE SCALE GENOMIC DNA]</scope>
    <source>
        <strain evidence="7">IBRC-M 10403</strain>
    </source>
</reference>
<dbReference type="Gene3D" id="3.30.565.10">
    <property type="entry name" value="Histidine kinase-like ATPase, C-terminal domain"/>
    <property type="match status" value="1"/>
</dbReference>
<dbReference type="Proteomes" id="UP000199501">
    <property type="component" value="Unassembled WGS sequence"/>
</dbReference>
<feature type="region of interest" description="Disordered" evidence="4">
    <location>
        <begin position="400"/>
        <end position="442"/>
    </location>
</feature>
<gene>
    <name evidence="6" type="ORF">SAMN05216174_1011050</name>
</gene>
<evidence type="ECO:0000259" key="5">
    <source>
        <dbReference type="Pfam" id="PF02518"/>
    </source>
</evidence>
<evidence type="ECO:0000313" key="6">
    <source>
        <dbReference type="EMBL" id="SDC33425.1"/>
    </source>
</evidence>
<organism evidence="6 7">
    <name type="scientific">Actinokineospora iranica</name>
    <dbReference type="NCBI Taxonomy" id="1271860"/>
    <lineage>
        <taxon>Bacteria</taxon>
        <taxon>Bacillati</taxon>
        <taxon>Actinomycetota</taxon>
        <taxon>Actinomycetes</taxon>
        <taxon>Pseudonocardiales</taxon>
        <taxon>Pseudonocardiaceae</taxon>
        <taxon>Actinokineospora</taxon>
    </lineage>
</organism>
<dbReference type="Pfam" id="PF02518">
    <property type="entry name" value="HATPase_c"/>
    <property type="match status" value="1"/>
</dbReference>